<evidence type="ECO:0000313" key="2">
    <source>
        <dbReference type="Proteomes" id="UP000789759"/>
    </source>
</evidence>
<dbReference type="AlphaFoldDB" id="A0A9N9KF99"/>
<dbReference type="Proteomes" id="UP000789759">
    <property type="component" value="Unassembled WGS sequence"/>
</dbReference>
<organism evidence="1 2">
    <name type="scientific">Cetraspora pellucida</name>
    <dbReference type="NCBI Taxonomy" id="1433469"/>
    <lineage>
        <taxon>Eukaryota</taxon>
        <taxon>Fungi</taxon>
        <taxon>Fungi incertae sedis</taxon>
        <taxon>Mucoromycota</taxon>
        <taxon>Glomeromycotina</taxon>
        <taxon>Glomeromycetes</taxon>
        <taxon>Diversisporales</taxon>
        <taxon>Gigasporaceae</taxon>
        <taxon>Cetraspora</taxon>
    </lineage>
</organism>
<feature type="non-terminal residue" evidence="1">
    <location>
        <position position="1"/>
    </location>
</feature>
<protein>
    <submittedName>
        <fullName evidence="1">19878_t:CDS:1</fullName>
    </submittedName>
</protein>
<feature type="non-terminal residue" evidence="1">
    <location>
        <position position="44"/>
    </location>
</feature>
<sequence>ELVNGVVEADDFDCNEVQGEFVDIFLLFIVSCSVNDHFGYCKEE</sequence>
<evidence type="ECO:0000313" key="1">
    <source>
        <dbReference type="EMBL" id="CAG8825185.1"/>
    </source>
</evidence>
<proteinExistence type="predicted"/>
<dbReference type="EMBL" id="CAJVQA010055477">
    <property type="protein sequence ID" value="CAG8825185.1"/>
    <property type="molecule type" value="Genomic_DNA"/>
</dbReference>
<accession>A0A9N9KF99</accession>
<name>A0A9N9KF99_9GLOM</name>
<dbReference type="OrthoDB" id="10440986at2759"/>
<gene>
    <name evidence="1" type="ORF">CPELLU_LOCUS20069</name>
</gene>
<comment type="caution">
    <text evidence="1">The sequence shown here is derived from an EMBL/GenBank/DDBJ whole genome shotgun (WGS) entry which is preliminary data.</text>
</comment>
<reference evidence="1" key="1">
    <citation type="submission" date="2021-06" db="EMBL/GenBank/DDBJ databases">
        <authorList>
            <person name="Kallberg Y."/>
            <person name="Tangrot J."/>
            <person name="Rosling A."/>
        </authorList>
    </citation>
    <scope>NUCLEOTIDE SEQUENCE</scope>
    <source>
        <strain evidence="1">FL966</strain>
    </source>
</reference>
<keyword evidence="2" id="KW-1185">Reference proteome</keyword>